<reference evidence="2 4" key="1">
    <citation type="submission" date="2024-02" db="EMBL/GenBank/DDBJ databases">
        <authorList>
            <person name="Chen Y."/>
            <person name="Shah S."/>
            <person name="Dougan E. K."/>
            <person name="Thang M."/>
            <person name="Chan C."/>
        </authorList>
    </citation>
    <scope>NUCLEOTIDE SEQUENCE [LARGE SCALE GENOMIC DNA]</scope>
</reference>
<evidence type="ECO:0000313" key="4">
    <source>
        <dbReference type="Proteomes" id="UP001642484"/>
    </source>
</evidence>
<accession>A0ABP0JF14</accession>
<organism evidence="2 4">
    <name type="scientific">Durusdinium trenchii</name>
    <dbReference type="NCBI Taxonomy" id="1381693"/>
    <lineage>
        <taxon>Eukaryota</taxon>
        <taxon>Sar</taxon>
        <taxon>Alveolata</taxon>
        <taxon>Dinophyceae</taxon>
        <taxon>Suessiales</taxon>
        <taxon>Symbiodiniaceae</taxon>
        <taxon>Durusdinium</taxon>
    </lineage>
</organism>
<name>A0ABP0JF14_9DINO</name>
<feature type="transmembrane region" description="Helical" evidence="1">
    <location>
        <begin position="234"/>
        <end position="257"/>
    </location>
</feature>
<keyword evidence="1" id="KW-0472">Membrane</keyword>
<gene>
    <name evidence="2" type="ORF">CCMP2556_LOCUS11056</name>
    <name evidence="3" type="ORF">CCMP2556_LOCUS11242</name>
</gene>
<keyword evidence="4" id="KW-1185">Reference proteome</keyword>
<comment type="caution">
    <text evidence="2">The sequence shown here is derived from an EMBL/GenBank/DDBJ whole genome shotgun (WGS) entry which is preliminary data.</text>
</comment>
<keyword evidence="1" id="KW-0812">Transmembrane</keyword>
<proteinExistence type="predicted"/>
<evidence type="ECO:0000256" key="1">
    <source>
        <dbReference type="SAM" id="Phobius"/>
    </source>
</evidence>
<dbReference type="Proteomes" id="UP001642484">
    <property type="component" value="Unassembled WGS sequence"/>
</dbReference>
<keyword evidence="1" id="KW-1133">Transmembrane helix</keyword>
<evidence type="ECO:0000313" key="3">
    <source>
        <dbReference type="EMBL" id="CAK9013356.1"/>
    </source>
</evidence>
<dbReference type="EMBL" id="CAXAMN010005224">
    <property type="protein sequence ID" value="CAK9012938.1"/>
    <property type="molecule type" value="Genomic_DNA"/>
</dbReference>
<sequence>MCQTDRGSNQGKLEGDRPTGCSPWCAVQPCLCFNFLGRMALFQLLLASAFHLAAASFNVVSPALEAEMVLKKDQWWHLGGFCFGRDDGAPVARLVARVQWQGERPLDASTKVYLVAFDGRKDYWGVAQQEWETAGCERKLQVATDAIELHEPFFQKVLPPNVEKGFAINIRQKTAMRDWHYAVMACGSVEAAPLKLTLEAVSGALSVFAANDNFDESSCPVMPISWWQEAQVEAGFWLLLCAVAICSACFGFIFLMVSQWLFSRNKRAYKESTDANQEVVIGKPCQALDGDMDIANGQINTENVKSNPKVSPEDV</sequence>
<dbReference type="EMBL" id="CAXAMN010005335">
    <property type="protein sequence ID" value="CAK9013356.1"/>
    <property type="molecule type" value="Genomic_DNA"/>
</dbReference>
<protein>
    <submittedName>
        <fullName evidence="2">Uncharacterized protein</fullName>
    </submittedName>
</protein>
<evidence type="ECO:0000313" key="2">
    <source>
        <dbReference type="EMBL" id="CAK9012938.1"/>
    </source>
</evidence>